<dbReference type="GO" id="GO:0070681">
    <property type="term" value="P:glutaminyl-tRNAGln biosynthesis via transamidation"/>
    <property type="evidence" value="ECO:0007669"/>
    <property type="project" value="UniProtKB-UniRule"/>
</dbReference>
<organism evidence="9 10">
    <name type="scientific">Torulaspora globosa</name>
    <dbReference type="NCBI Taxonomy" id="48254"/>
    <lineage>
        <taxon>Eukaryota</taxon>
        <taxon>Fungi</taxon>
        <taxon>Dikarya</taxon>
        <taxon>Ascomycota</taxon>
        <taxon>Saccharomycotina</taxon>
        <taxon>Saccharomycetes</taxon>
        <taxon>Saccharomycetales</taxon>
        <taxon>Saccharomycetaceae</taxon>
        <taxon>Torulaspora</taxon>
    </lineage>
</organism>
<keyword evidence="3 7" id="KW-0547">Nucleotide-binding</keyword>
<dbReference type="Proteomes" id="UP000515788">
    <property type="component" value="Chromosome 1"/>
</dbReference>
<evidence type="ECO:0000256" key="5">
    <source>
        <dbReference type="ARBA" id="ARBA00022917"/>
    </source>
</evidence>
<feature type="domain" description="Amidase" evidence="8">
    <location>
        <begin position="7"/>
        <end position="455"/>
    </location>
</feature>
<keyword evidence="2 7" id="KW-0436">Ligase</keyword>
<dbReference type="PANTHER" id="PTHR11895">
    <property type="entry name" value="TRANSAMIDASE"/>
    <property type="match status" value="1"/>
</dbReference>
<dbReference type="InterPro" id="IPR036928">
    <property type="entry name" value="AS_sf"/>
</dbReference>
<name>A0A7G3Z9Q3_9SACH</name>
<feature type="active site" description="Charge relay system" evidence="7">
    <location>
        <position position="51"/>
    </location>
</feature>
<accession>A0A7G3Z9Q3</accession>
<dbReference type="GO" id="GO:0005739">
    <property type="term" value="C:mitochondrion"/>
    <property type="evidence" value="ECO:0007669"/>
    <property type="project" value="UniProtKB-SubCell"/>
</dbReference>
<dbReference type="GO" id="GO:0032543">
    <property type="term" value="P:mitochondrial translation"/>
    <property type="evidence" value="ECO:0007669"/>
    <property type="project" value="UniProtKB-UniRule"/>
</dbReference>
<feature type="active site" description="Charge relay system" evidence="7">
    <location>
        <position position="128"/>
    </location>
</feature>
<comment type="function">
    <text evidence="7">Allows the formation of correctly charged Gln-tRNA(Gln) through the transamidation of misacylated Glu-tRNA(Gln) in the mitochondria. The reaction takes place in the presence of glutamine and ATP through an activated gamma-phospho-Glu-tRNA(Gln).</text>
</comment>
<keyword evidence="4 7" id="KW-0067">ATP-binding</keyword>
<evidence type="ECO:0000256" key="4">
    <source>
        <dbReference type="ARBA" id="ARBA00022840"/>
    </source>
</evidence>
<evidence type="ECO:0000259" key="8">
    <source>
        <dbReference type="Pfam" id="PF01425"/>
    </source>
</evidence>
<dbReference type="GO" id="GO:0050567">
    <property type="term" value="F:glutaminyl-tRNA synthase (glutamine-hydrolyzing) activity"/>
    <property type="evidence" value="ECO:0007669"/>
    <property type="project" value="UniProtKB-UniRule"/>
</dbReference>
<keyword evidence="10" id="KW-1185">Reference proteome</keyword>
<evidence type="ECO:0000256" key="7">
    <source>
        <dbReference type="HAMAP-Rule" id="MF_03150"/>
    </source>
</evidence>
<keyword evidence="5 7" id="KW-0648">Protein biosynthesis</keyword>
<dbReference type="GO" id="GO:0005524">
    <property type="term" value="F:ATP binding"/>
    <property type="evidence" value="ECO:0007669"/>
    <property type="project" value="UniProtKB-KW"/>
</dbReference>
<dbReference type="Pfam" id="PF01425">
    <property type="entry name" value="Amidase"/>
    <property type="match status" value="1"/>
</dbReference>
<gene>
    <name evidence="7" type="primary">HER2</name>
    <name evidence="9" type="ORF">HG536_0A00560</name>
</gene>
<comment type="catalytic activity">
    <reaction evidence="6 7">
        <text>L-glutamyl-tRNA(Gln) + L-glutamine + ATP + H2O = L-glutaminyl-tRNA(Gln) + L-glutamate + ADP + phosphate + H(+)</text>
        <dbReference type="Rhea" id="RHEA:17521"/>
        <dbReference type="Rhea" id="RHEA-COMP:9681"/>
        <dbReference type="Rhea" id="RHEA-COMP:9684"/>
        <dbReference type="ChEBI" id="CHEBI:15377"/>
        <dbReference type="ChEBI" id="CHEBI:15378"/>
        <dbReference type="ChEBI" id="CHEBI:29985"/>
        <dbReference type="ChEBI" id="CHEBI:30616"/>
        <dbReference type="ChEBI" id="CHEBI:43474"/>
        <dbReference type="ChEBI" id="CHEBI:58359"/>
        <dbReference type="ChEBI" id="CHEBI:78520"/>
        <dbReference type="ChEBI" id="CHEBI:78521"/>
        <dbReference type="ChEBI" id="CHEBI:456216"/>
        <dbReference type="EC" id="6.3.5.7"/>
    </reaction>
</comment>
<dbReference type="GO" id="GO:0030956">
    <property type="term" value="C:glutamyl-tRNA(Gln) amidotransferase complex"/>
    <property type="evidence" value="ECO:0007669"/>
    <property type="project" value="UniProtKB-UniRule"/>
</dbReference>
<comment type="subunit">
    <text evidence="7">Subunit of the heterotrimeric GatFAB amidotransferase (AdT) complex, composed of A, B and F subunits.</text>
</comment>
<evidence type="ECO:0000256" key="6">
    <source>
        <dbReference type="ARBA" id="ARBA00047407"/>
    </source>
</evidence>
<dbReference type="InterPro" id="IPR023631">
    <property type="entry name" value="Amidase_dom"/>
</dbReference>
<dbReference type="Gene3D" id="3.90.1300.10">
    <property type="entry name" value="Amidase signature (AS) domain"/>
    <property type="match status" value="1"/>
</dbReference>
<dbReference type="AlphaFoldDB" id="A0A7G3Z9Q3"/>
<evidence type="ECO:0000256" key="2">
    <source>
        <dbReference type="ARBA" id="ARBA00022598"/>
    </source>
</evidence>
<dbReference type="NCBIfam" id="TIGR00132">
    <property type="entry name" value="gatA"/>
    <property type="match status" value="1"/>
</dbReference>
<keyword evidence="7" id="KW-0496">Mitochondrion</keyword>
<evidence type="ECO:0000256" key="3">
    <source>
        <dbReference type="ARBA" id="ARBA00022741"/>
    </source>
</evidence>
<evidence type="ECO:0000256" key="1">
    <source>
        <dbReference type="ARBA" id="ARBA00008069"/>
    </source>
</evidence>
<dbReference type="OrthoDB" id="421993at2759"/>
<feature type="active site" description="Acyl-ester intermediate" evidence="7">
    <location>
        <position position="152"/>
    </location>
</feature>
<sequence>MSLKTALSRIKSIPEIQKRFNIFINVNQAAERQLQESSPELPLSNLVAGVKDNIVTKGLPTTCGSRMLADYESPYDASCVQALRDAGAVIAGKTNLDEFGMGSGGVHSYFGPVFNPMYPDLKVSAGGSSSGSAAAVAAGAVDFALGTDTGGSVRLPASYCAVLGFKPSYGRISRFGVVAYAQSLDTVGIIAKDISVIRRVFKVLDKYDPKDPTSLSVGFRKKASTIFRKRNKLRIGVPQEFLQQSVCDKYKNLLRQFIETLMRVGHEIYPVSIPSIKDSLPIYYTLSPAEAVSNLSRFDGIRYGTRDDTSDIENGVLFAPTRNNFGREVQDRIILGNYNLCSEAFKNNYVKAQKLRLQMMNQFDGIFRDSNILSNSKENEAGVDLIIGLTATSAPPTIDSFLRGESSSPTNEYLNDVFTMPMSLVGLPTLSMPIAKGIPVGIQITAQYANDDTVLEFVDGILH</sequence>
<dbReference type="EC" id="6.3.5.7" evidence="7"/>
<dbReference type="SUPFAM" id="SSF75304">
    <property type="entry name" value="Amidase signature (AS) enzymes"/>
    <property type="match status" value="1"/>
</dbReference>
<dbReference type="PROSITE" id="PS00571">
    <property type="entry name" value="AMIDASES"/>
    <property type="match status" value="1"/>
</dbReference>
<evidence type="ECO:0000313" key="10">
    <source>
        <dbReference type="Proteomes" id="UP000515788"/>
    </source>
</evidence>
<reference evidence="9 10" key="1">
    <citation type="submission" date="2020-06" db="EMBL/GenBank/DDBJ databases">
        <title>The yeast mating-type switching endonuclease HO is a domesticated member of an unorthodox homing genetic element family.</title>
        <authorList>
            <person name="Coughlan A.Y."/>
            <person name="Lombardi L."/>
            <person name="Braun-Galleani S."/>
            <person name="Martos A.R."/>
            <person name="Galeote V."/>
            <person name="Bigey F."/>
            <person name="Dequin S."/>
            <person name="Byrne K.P."/>
            <person name="Wolfe K.H."/>
        </authorList>
    </citation>
    <scope>NUCLEOTIDE SEQUENCE [LARGE SCALE GENOMIC DNA]</scope>
    <source>
        <strain evidence="9 10">CBS764</strain>
    </source>
</reference>
<evidence type="ECO:0000313" key="9">
    <source>
        <dbReference type="EMBL" id="QLL30239.1"/>
    </source>
</evidence>
<comment type="subcellular location">
    <subcellularLocation>
        <location evidence="7">Mitochondrion</location>
    </subcellularLocation>
</comment>
<dbReference type="InterPro" id="IPR000120">
    <property type="entry name" value="Amidase"/>
</dbReference>
<dbReference type="EMBL" id="CP059246">
    <property type="protein sequence ID" value="QLL30239.1"/>
    <property type="molecule type" value="Genomic_DNA"/>
</dbReference>
<dbReference type="HAMAP" id="MF_00120">
    <property type="entry name" value="GatA"/>
    <property type="match status" value="1"/>
</dbReference>
<dbReference type="InterPro" id="IPR004412">
    <property type="entry name" value="GatA"/>
</dbReference>
<dbReference type="InterPro" id="IPR020556">
    <property type="entry name" value="Amidase_CS"/>
</dbReference>
<proteinExistence type="inferred from homology"/>
<protein>
    <recommendedName>
        <fullName evidence="7">Glutamyl-tRNA(Gln) amidotransferase subunit A, mitochondrial</fullName>
        <shortName evidence="7">Glu-AdT subunit A</shortName>
        <ecNumber evidence="7">6.3.5.7</ecNumber>
    </recommendedName>
</protein>
<dbReference type="PANTHER" id="PTHR11895:SF7">
    <property type="entry name" value="GLUTAMYL-TRNA(GLN) AMIDOTRANSFERASE SUBUNIT A, MITOCHONDRIAL"/>
    <property type="match status" value="1"/>
</dbReference>
<comment type="similarity">
    <text evidence="1 7">Belongs to the amidase family. GatA subfamily.</text>
</comment>